<dbReference type="InterPro" id="IPR002018">
    <property type="entry name" value="CarbesteraseB"/>
</dbReference>
<evidence type="ECO:0000259" key="2">
    <source>
        <dbReference type="Pfam" id="PF00135"/>
    </source>
</evidence>
<reference evidence="3 4" key="1">
    <citation type="submission" date="2015-07" db="EMBL/GenBank/DDBJ databases">
        <title>Emmonsia species relationships and genome sequence.</title>
        <authorList>
            <consortium name="The Broad Institute Genomics Platform"/>
            <person name="Cuomo C.A."/>
            <person name="Munoz J.F."/>
            <person name="Imamovic A."/>
            <person name="Priest M.E."/>
            <person name="Young S."/>
            <person name="Clay O.K."/>
            <person name="McEwen J.G."/>
        </authorList>
    </citation>
    <scope>NUCLEOTIDE SEQUENCE [LARGE SCALE GENOMIC DNA]</scope>
    <source>
        <strain evidence="3 4">UAMH 9510</strain>
    </source>
</reference>
<dbReference type="STRING" id="1447872.A0A1J9PAP0"/>
<protein>
    <recommendedName>
        <fullName evidence="2">Carboxylesterase type B domain-containing protein</fullName>
    </recommendedName>
</protein>
<keyword evidence="4" id="KW-1185">Reference proteome</keyword>
<sequence length="561" mass="61406">MFWSTIFLLPFFLHSFSPIVVAGQTPDFPIVDLGYAKHSVTAQWTGPGGVKFGEYLNIRFAKPPLEDYRFRKPVTPPPNETEVQDGHRLQLPVCISSKYHNATVPYKGYGWGQEDCLFLDVMVPEGTKPGDNLPVVHGFPGGHFIYGSKNAREVAANGLFFKGPQFDQRVIFVSSNYRLGIFGFLSSSVETSDANIGIYDCMAALEWTKQHISLFGGDPNRITVYGQEAGAGIIATMLASYGGMNGTLPFSKAILISPNLMPYRNSKYYRELLYDTVLTSGKCVNIGCLRLVSETELMDLNRLSVQDDSNMSGGGMFGPGLGFGPVVDGSYLPDAAQILISQGHFHQEVEAVIVSSTYNEGQGIAQEYGLPERFLEIVKTLLPSATNITVGKIRDIFQVSPTDPPEKLVRDWVKYMLVTCNSVWIGRAYAAIGGGRGTARKYLFNVDPGTPGSDLPYLSYINHTVTPLDDPVTADRMQGYMLNFIAGAGAELRPPPGSPDWPLYGKEADMLRVKLGALEITRDMDDFNGICDTLMDTVIFPNSTSVALDPGVALFGNVRSE</sequence>
<keyword evidence="1" id="KW-0732">Signal</keyword>
<dbReference type="OrthoDB" id="4186476at2759"/>
<feature type="domain" description="Carboxylesterase type B" evidence="2">
    <location>
        <begin position="51"/>
        <end position="367"/>
    </location>
</feature>
<dbReference type="InterPro" id="IPR029058">
    <property type="entry name" value="AB_hydrolase_fold"/>
</dbReference>
<comment type="caution">
    <text evidence="3">The sequence shown here is derived from an EMBL/GenBank/DDBJ whole genome shotgun (WGS) entry which is preliminary data.</text>
</comment>
<dbReference type="SUPFAM" id="SSF53474">
    <property type="entry name" value="alpha/beta-Hydrolases"/>
    <property type="match status" value="1"/>
</dbReference>
<proteinExistence type="predicted"/>
<gene>
    <name evidence="3" type="ORF">AJ78_05929</name>
</gene>
<dbReference type="Pfam" id="PF00135">
    <property type="entry name" value="COesterase"/>
    <property type="match status" value="1"/>
</dbReference>
<dbReference type="Gene3D" id="3.40.50.1820">
    <property type="entry name" value="alpha/beta hydrolase"/>
    <property type="match status" value="1"/>
</dbReference>
<evidence type="ECO:0000313" key="4">
    <source>
        <dbReference type="Proteomes" id="UP000182235"/>
    </source>
</evidence>
<name>A0A1J9PAP0_9EURO</name>
<dbReference type="PANTHER" id="PTHR11559">
    <property type="entry name" value="CARBOXYLESTERASE"/>
    <property type="match status" value="1"/>
</dbReference>
<dbReference type="VEuPathDB" id="FungiDB:AJ78_05929"/>
<feature type="signal peptide" evidence="1">
    <location>
        <begin position="1"/>
        <end position="22"/>
    </location>
</feature>
<dbReference type="InterPro" id="IPR050309">
    <property type="entry name" value="Type-B_Carboxylest/Lipase"/>
</dbReference>
<feature type="chain" id="PRO_5013063361" description="Carboxylesterase type B domain-containing protein" evidence="1">
    <location>
        <begin position="23"/>
        <end position="561"/>
    </location>
</feature>
<accession>A0A1J9PAP0</accession>
<evidence type="ECO:0000256" key="1">
    <source>
        <dbReference type="SAM" id="SignalP"/>
    </source>
</evidence>
<organism evidence="3 4">
    <name type="scientific">Emergomyces pasteurianus Ep9510</name>
    <dbReference type="NCBI Taxonomy" id="1447872"/>
    <lineage>
        <taxon>Eukaryota</taxon>
        <taxon>Fungi</taxon>
        <taxon>Dikarya</taxon>
        <taxon>Ascomycota</taxon>
        <taxon>Pezizomycotina</taxon>
        <taxon>Eurotiomycetes</taxon>
        <taxon>Eurotiomycetidae</taxon>
        <taxon>Onygenales</taxon>
        <taxon>Ajellomycetaceae</taxon>
        <taxon>Emergomyces</taxon>
    </lineage>
</organism>
<dbReference type="AlphaFoldDB" id="A0A1J9PAP0"/>
<evidence type="ECO:0000313" key="3">
    <source>
        <dbReference type="EMBL" id="OJD13625.1"/>
    </source>
</evidence>
<dbReference type="Proteomes" id="UP000182235">
    <property type="component" value="Unassembled WGS sequence"/>
</dbReference>
<dbReference type="EMBL" id="LGRN01000283">
    <property type="protein sequence ID" value="OJD13625.1"/>
    <property type="molecule type" value="Genomic_DNA"/>
</dbReference>